<gene>
    <name evidence="7" type="ORF">CLAC_00415</name>
</gene>
<keyword evidence="8" id="KW-1185">Reference proteome</keyword>
<evidence type="ECO:0000256" key="4">
    <source>
        <dbReference type="ARBA" id="ARBA00023125"/>
    </source>
</evidence>
<proteinExistence type="inferred from homology"/>
<dbReference type="InterPro" id="IPR027273">
    <property type="entry name" value="Neocarzinostatin-like"/>
</dbReference>
<evidence type="ECO:0000256" key="2">
    <source>
        <dbReference type="ARBA" id="ARBA00022529"/>
    </source>
</evidence>
<dbReference type="Proteomes" id="UP000058446">
    <property type="component" value="Chromosome"/>
</dbReference>
<dbReference type="PATRIC" id="fig|1408189.4.peg.86"/>
<sequence length="205" mass="20990">MTNTSYQERFRRIGSLGRIVTVPAVIALTALGTLTACSNGNESTAGETSDSSSATSSTGSKTREGNAAGADSATGDENALDTGKIEVTAEPVENLSEGDTINVSITGLNAGLGYYAAICAAAESGEATVPDCTGDRTTTNTQQWITKKSGGTVPMGENGSAKFSINAVPTSDSVDCTKQECVLKLFGDHSEGFEDVVDLPVSFAK</sequence>
<reference evidence="7 8" key="1">
    <citation type="submission" date="2013-10" db="EMBL/GenBank/DDBJ databases">
        <title>Complete genome sequence of Corynebacterium lactis DSM 45799(T), isolated from raw cow milk.</title>
        <authorList>
            <person name="Ruckert C."/>
            <person name="Albersmeier A."/>
            <person name="Lipski A."/>
            <person name="Kalinowski J."/>
        </authorList>
    </citation>
    <scope>NUCLEOTIDE SEQUENCE [LARGE SCALE GENOMIC DNA]</scope>
    <source>
        <strain evidence="7 8">RW2-5</strain>
    </source>
</reference>
<keyword evidence="2" id="KW-0929">Antimicrobial</keyword>
<dbReference type="OrthoDB" id="4427143at2"/>
<feature type="region of interest" description="Disordered" evidence="6">
    <location>
        <begin position="40"/>
        <end position="80"/>
    </location>
</feature>
<dbReference type="GO" id="GO:0042742">
    <property type="term" value="P:defense response to bacterium"/>
    <property type="evidence" value="ECO:0007669"/>
    <property type="project" value="UniProtKB-KW"/>
</dbReference>
<accession>A0A0K2H338</accession>
<name>A0A0K2H338_9CORY</name>
<evidence type="ECO:0000256" key="6">
    <source>
        <dbReference type="SAM" id="MobiDB-lite"/>
    </source>
</evidence>
<dbReference type="InterPro" id="IPR002186">
    <property type="entry name" value="Neocarzinostatin_fam"/>
</dbReference>
<feature type="compositionally biased region" description="Low complexity" evidence="6">
    <location>
        <begin position="42"/>
        <end position="60"/>
    </location>
</feature>
<dbReference type="SUPFAM" id="SSF49319">
    <property type="entry name" value="Actinoxanthin-like"/>
    <property type="match status" value="1"/>
</dbReference>
<dbReference type="KEGG" id="clw:CLAC_00415"/>
<comment type="similarity">
    <text evidence="1">Belongs to the neocarzinostatin family.</text>
</comment>
<keyword evidence="4" id="KW-0238">DNA-binding</keyword>
<dbReference type="STRING" id="1408189.CLAC_00415"/>
<evidence type="ECO:0008006" key="9">
    <source>
        <dbReference type="Google" id="ProtNLM"/>
    </source>
</evidence>
<organism evidence="7 8">
    <name type="scientific">Corynebacterium lactis RW2-5</name>
    <dbReference type="NCBI Taxonomy" id="1408189"/>
    <lineage>
        <taxon>Bacteria</taxon>
        <taxon>Bacillati</taxon>
        <taxon>Actinomycetota</taxon>
        <taxon>Actinomycetes</taxon>
        <taxon>Mycobacteriales</taxon>
        <taxon>Corynebacteriaceae</taxon>
        <taxon>Corynebacterium</taxon>
    </lineage>
</organism>
<dbReference type="EMBL" id="CP006841">
    <property type="protein sequence ID" value="ALA68348.1"/>
    <property type="molecule type" value="Genomic_DNA"/>
</dbReference>
<evidence type="ECO:0000256" key="3">
    <source>
        <dbReference type="ARBA" id="ARBA00023022"/>
    </source>
</evidence>
<keyword evidence="5" id="KW-1015">Disulfide bond</keyword>
<evidence type="ECO:0000256" key="1">
    <source>
        <dbReference type="ARBA" id="ARBA00010648"/>
    </source>
</evidence>
<protein>
    <recommendedName>
        <fullName evidence="9">Thiamine biosynthesis protein</fullName>
    </recommendedName>
</protein>
<dbReference type="Gene3D" id="2.60.40.230">
    <property type="entry name" value="Neocarzinostatin-like"/>
    <property type="match status" value="1"/>
</dbReference>
<dbReference type="AlphaFoldDB" id="A0A0K2H338"/>
<evidence type="ECO:0000313" key="7">
    <source>
        <dbReference type="EMBL" id="ALA68348.1"/>
    </source>
</evidence>
<evidence type="ECO:0000256" key="5">
    <source>
        <dbReference type="ARBA" id="ARBA00023157"/>
    </source>
</evidence>
<evidence type="ECO:0000313" key="8">
    <source>
        <dbReference type="Proteomes" id="UP000058446"/>
    </source>
</evidence>
<dbReference type="GO" id="GO:0003677">
    <property type="term" value="F:DNA binding"/>
    <property type="evidence" value="ECO:0007669"/>
    <property type="project" value="UniProtKB-KW"/>
</dbReference>
<dbReference type="RefSeq" id="WP_053411238.1">
    <property type="nucleotide sequence ID" value="NZ_CP006841.1"/>
</dbReference>
<dbReference type="Pfam" id="PF00960">
    <property type="entry name" value="Neocarzinostat"/>
    <property type="match status" value="1"/>
</dbReference>
<keyword evidence="3" id="KW-0044">Antibiotic</keyword>